<dbReference type="GeneID" id="92236506"/>
<reference evidence="2" key="1">
    <citation type="submission" date="2022-07" db="EMBL/GenBank/DDBJ databases">
        <title>Genetic diversity of Erwinia pyrifoliae.</title>
        <authorList>
            <person name="Park D.S."/>
            <person name="Ham H."/>
        </authorList>
    </citation>
    <scope>NUCLEOTIDE SEQUENCE</scope>
    <source>
        <strain evidence="2">CP201486</strain>
    </source>
</reference>
<dbReference type="EMBL" id="CP103445">
    <property type="protein sequence ID" value="UWS32260.1"/>
    <property type="molecule type" value="Genomic_DNA"/>
</dbReference>
<evidence type="ECO:0000313" key="3">
    <source>
        <dbReference type="Proteomes" id="UP001058553"/>
    </source>
</evidence>
<organism evidence="2 3">
    <name type="scientific">Erwinia pyrifoliae</name>
    <dbReference type="NCBI Taxonomy" id="79967"/>
    <lineage>
        <taxon>Bacteria</taxon>
        <taxon>Pseudomonadati</taxon>
        <taxon>Pseudomonadota</taxon>
        <taxon>Gammaproteobacteria</taxon>
        <taxon>Enterobacterales</taxon>
        <taxon>Erwiniaceae</taxon>
        <taxon>Erwinia</taxon>
    </lineage>
</organism>
<keyword evidence="3" id="KW-1185">Reference proteome</keyword>
<feature type="compositionally biased region" description="Basic and acidic residues" evidence="1">
    <location>
        <begin position="41"/>
        <end position="57"/>
    </location>
</feature>
<proteinExistence type="predicted"/>
<dbReference type="Proteomes" id="UP001058553">
    <property type="component" value="Chromosome"/>
</dbReference>
<name>A0ABY5X4F2_ERWPY</name>
<gene>
    <name evidence="2" type="ORF">NYP84_11395</name>
</gene>
<protein>
    <submittedName>
        <fullName evidence="2">Uncharacterized protein</fullName>
    </submittedName>
</protein>
<sequence length="80" mass="9119">MNIDTPEIIKTSLTGPYQPVVREDIADKNNLKSSLKKITSNHHDIMHPQKKEGETSNEEKKFRRLIHPLPAALLLYLSGK</sequence>
<feature type="region of interest" description="Disordered" evidence="1">
    <location>
        <begin position="38"/>
        <end position="57"/>
    </location>
</feature>
<dbReference type="RefSeq" id="WP_012668621.1">
    <property type="nucleotide sequence ID" value="NZ_CP023567.1"/>
</dbReference>
<evidence type="ECO:0000256" key="1">
    <source>
        <dbReference type="SAM" id="MobiDB-lite"/>
    </source>
</evidence>
<accession>A0ABY5X4F2</accession>
<evidence type="ECO:0000313" key="2">
    <source>
        <dbReference type="EMBL" id="UWS32260.1"/>
    </source>
</evidence>